<dbReference type="InterPro" id="IPR042199">
    <property type="entry name" value="AsparK_Bifunc_asparK/hSer_DH"/>
</dbReference>
<dbReference type="PANTHER" id="PTHR43070:SF5">
    <property type="entry name" value="HOMOSERINE DEHYDROGENASE"/>
    <property type="match status" value="1"/>
</dbReference>
<dbReference type="UniPathway" id="UPA00051">
    <property type="reaction ID" value="UER00462"/>
</dbReference>
<evidence type="ECO:0000313" key="31">
    <source>
        <dbReference type="EMBL" id="SQD79305.1"/>
    </source>
</evidence>
<evidence type="ECO:0000259" key="28">
    <source>
        <dbReference type="Pfam" id="PF00696"/>
    </source>
</evidence>
<comment type="catalytic activity">
    <reaction evidence="25">
        <text>L-homoserine + NADP(+) = L-aspartate 4-semialdehyde + NADPH + H(+)</text>
        <dbReference type="Rhea" id="RHEA:15761"/>
        <dbReference type="ChEBI" id="CHEBI:15378"/>
        <dbReference type="ChEBI" id="CHEBI:57476"/>
        <dbReference type="ChEBI" id="CHEBI:57783"/>
        <dbReference type="ChEBI" id="CHEBI:58349"/>
        <dbReference type="ChEBI" id="CHEBI:537519"/>
        <dbReference type="EC" id="1.1.1.3"/>
    </reaction>
    <physiologicalReaction direction="right-to-left" evidence="25">
        <dbReference type="Rhea" id="RHEA:15763"/>
    </physiologicalReaction>
</comment>
<feature type="domain" description="Homoserine dehydrogenase catalytic" evidence="29">
    <location>
        <begin position="603"/>
        <end position="798"/>
    </location>
</feature>
<dbReference type="InterPro" id="IPR036291">
    <property type="entry name" value="NAD(P)-bd_dom_sf"/>
</dbReference>
<evidence type="ECO:0000256" key="13">
    <source>
        <dbReference type="ARBA" id="ARBA00022723"/>
    </source>
</evidence>
<comment type="pathway">
    <text evidence="3 27">Amino-acid biosynthesis; L-methionine biosynthesis via de novo pathway; L-homoserine from L-aspartate: step 1/3.</text>
</comment>
<keyword evidence="11 27" id="KW-0808">Transferase</keyword>
<dbReference type="Pfam" id="PF00742">
    <property type="entry name" value="Homoserine_dh"/>
    <property type="match status" value="1"/>
</dbReference>
<keyword evidence="15 27" id="KW-0418">Kinase</keyword>
<evidence type="ECO:0000256" key="21">
    <source>
        <dbReference type="ARBA" id="ARBA00023167"/>
    </source>
</evidence>
<dbReference type="InterPro" id="IPR049638">
    <property type="entry name" value="AK-HD"/>
</dbReference>
<dbReference type="NCBIfam" id="TIGR00657">
    <property type="entry name" value="asp_kinases"/>
    <property type="match status" value="1"/>
</dbReference>
<dbReference type="UniPathway" id="UPA00050">
    <property type="reaction ID" value="UER00063"/>
</dbReference>
<keyword evidence="32" id="KW-1185">Reference proteome</keyword>
<comment type="pathway">
    <text evidence="4 27">Amino-acid biosynthesis; L-threonine biosynthesis; L-threonine from L-aspartate: step 3/5.</text>
</comment>
<dbReference type="GO" id="GO:0046872">
    <property type="term" value="F:metal ion binding"/>
    <property type="evidence" value="ECO:0007669"/>
    <property type="project" value="UniProtKB-KW"/>
</dbReference>
<dbReference type="GO" id="GO:0009089">
    <property type="term" value="P:lysine biosynthetic process via diaminopimelate"/>
    <property type="evidence" value="ECO:0007669"/>
    <property type="project" value="UniProtKB-UniRule"/>
</dbReference>
<evidence type="ECO:0000256" key="7">
    <source>
        <dbReference type="ARBA" id="ARBA00007952"/>
    </source>
</evidence>
<comment type="pathway">
    <text evidence="2 27">Amino-acid biosynthesis; L-lysine biosynthesis via DAP pathway; (S)-tetrahydrodipicolinate from L-aspartate: step 1/4.</text>
</comment>
<dbReference type="GO" id="GO:0005524">
    <property type="term" value="F:ATP binding"/>
    <property type="evidence" value="ECO:0007669"/>
    <property type="project" value="UniProtKB-UniRule"/>
</dbReference>
<dbReference type="EMBL" id="LS483250">
    <property type="protein sequence ID" value="SQD79305.1"/>
    <property type="molecule type" value="Genomic_DNA"/>
</dbReference>
<dbReference type="Gene3D" id="3.30.70.260">
    <property type="match status" value="2"/>
</dbReference>
<dbReference type="PROSITE" id="PS01042">
    <property type="entry name" value="HOMOSER_DHGENASE"/>
    <property type="match status" value="1"/>
</dbReference>
<gene>
    <name evidence="31" type="primary">metL</name>
    <name evidence="31" type="ORF">MORIYA_2841</name>
</gene>
<dbReference type="InterPro" id="IPR018042">
    <property type="entry name" value="Aspartate_kinase_CS"/>
</dbReference>
<dbReference type="OrthoDB" id="9799110at2"/>
<keyword evidence="14 27" id="KW-0547">Nucleotide-binding</keyword>
<keyword evidence="20" id="KW-0915">Sodium</keyword>
<dbReference type="SUPFAM" id="SSF55347">
    <property type="entry name" value="Glyceraldehyde-3-phosphate dehydrogenase-like, C-terminal domain"/>
    <property type="match status" value="1"/>
</dbReference>
<dbReference type="InterPro" id="IPR001341">
    <property type="entry name" value="Asp_kinase"/>
</dbReference>
<evidence type="ECO:0000256" key="17">
    <source>
        <dbReference type="ARBA" id="ARBA00022857"/>
    </source>
</evidence>
<evidence type="ECO:0000256" key="11">
    <source>
        <dbReference type="ARBA" id="ARBA00022679"/>
    </source>
</evidence>
<dbReference type="Gene3D" id="3.30.360.10">
    <property type="entry name" value="Dihydrodipicolinate Reductase, domain 2"/>
    <property type="match status" value="1"/>
</dbReference>
<dbReference type="RefSeq" id="WP_112715912.1">
    <property type="nucleotide sequence ID" value="NZ_LS483250.1"/>
</dbReference>
<comment type="function">
    <text evidence="23">Bifunctional aspartate kinase and homoserine dehydrogenase that catalyzes the first and the third steps toward the synthesis of lysine, methionine and threonine from aspartate.</text>
</comment>
<evidence type="ECO:0000256" key="8">
    <source>
        <dbReference type="ARBA" id="ARBA00010046"/>
    </source>
</evidence>
<dbReference type="FunFam" id="3.30.360.10:FF:000006">
    <property type="entry name" value="Bifunctional aspartokinase/homoserine dehydrogenase"/>
    <property type="match status" value="1"/>
</dbReference>
<evidence type="ECO:0000256" key="22">
    <source>
        <dbReference type="ARBA" id="ARBA00023268"/>
    </source>
</evidence>
<dbReference type="PROSITE" id="PS00324">
    <property type="entry name" value="ASPARTOKINASE"/>
    <property type="match status" value="1"/>
</dbReference>
<evidence type="ECO:0000256" key="19">
    <source>
        <dbReference type="ARBA" id="ARBA00023027"/>
    </source>
</evidence>
<comment type="subunit">
    <text evidence="9 27">Homotetramer.</text>
</comment>
<comment type="similarity">
    <text evidence="8 27">In the N-terminal section; belongs to the aspartokinase family.</text>
</comment>
<dbReference type="Pfam" id="PF00696">
    <property type="entry name" value="AA_kinase"/>
    <property type="match status" value="1"/>
</dbReference>
<evidence type="ECO:0000256" key="27">
    <source>
        <dbReference type="PIRNR" id="PIRNR000727"/>
    </source>
</evidence>
<evidence type="ECO:0000256" key="10">
    <source>
        <dbReference type="ARBA" id="ARBA00022605"/>
    </source>
</evidence>
<keyword evidence="19" id="KW-0520">NAD</keyword>
<evidence type="ECO:0000256" key="16">
    <source>
        <dbReference type="ARBA" id="ARBA00022840"/>
    </source>
</evidence>
<evidence type="ECO:0000313" key="32">
    <source>
        <dbReference type="Proteomes" id="UP000250163"/>
    </source>
</evidence>
<evidence type="ECO:0000256" key="14">
    <source>
        <dbReference type="ARBA" id="ARBA00022741"/>
    </source>
</evidence>
<dbReference type="SUPFAM" id="SSF53633">
    <property type="entry name" value="Carbamate kinase-like"/>
    <property type="match status" value="1"/>
</dbReference>
<comment type="pathway">
    <text evidence="6 27">Amino-acid biosynthesis; L-threonine biosynthesis; L-threonine from L-aspartate: step 1/5.</text>
</comment>
<dbReference type="InterPro" id="IPR011147">
    <property type="entry name" value="Bifunc_Aspkin/hSer_DH"/>
</dbReference>
<comment type="pathway">
    <text evidence="5 27">Amino-acid biosynthesis; L-methionine biosynthesis via de novo pathway; L-homoserine from L-aspartate: step 3/3.</text>
</comment>
<sequence length="807" mass="89187">MDAIKRSIHKFGGSSLADATCYRRVLAIISEHTQARDLIVVSAAGKTTNQLLELLQLAADGDQAASERLIATCEYQAKLIAELLADDLCIQLTAALQDDIHTIGHLLEAHLDVYAKNQILAHGEVWSARLLAALLSQSELPANDLDSRLFLTTELAAQPVVDEMVSRQKLTACLANLHNRVVVTGFIAADGQQRTITLGRNGSDYSATLLGALVDAEQTTIWSDVAGIFSADPRRVKDAELQTKLSLDEAAELARLGSPVLHARTLQPVVESKQHVQLRCSYTPSEGSTQIHRRLPKGKGAKIVTSIDDLHLVDIQFDQHADYQQQYNQLITLLAQQQLSPICIKRRPTEHVVRLGYTAEIVEFALTTLQTYQLQQPQILAINLLSGFCMVALVGSGVTENALQSHQFYQLISEHNLTFVQTGDNRLSICAVLQKVVLEPLLKELHTALFKQPKRIGVVLFGKGNIGAGWLSLFAKQMHKVPEQQNVELCLCGVYGSQGGLLDFNGLDAATVLDDFQPEAFVWEQLLSNLALHPFDELVIIDITASEAISYYYPEFAQHGFHLISANKFAGAASSEFYNRVKQSFSDNESHWLYNATVGAGLPIQSSMEMLQHSGDQVTAVSGIFSGTLSWLFQQYDGQIAFSQLVEQAWQQGLTEPDPREDLSGKDVQRKLLILSREAGYDMELSDIKLESLVSAELMAFNVDEFLEHCEALDDKILHMFNKAKKQGLVLRYVARFSRKAGAQVGLEFLEPTHPFANLLPCDNIFSINSHWYRHNPLVIQGPGAGRDVTAGAIQSDLFQLCKLLAR</sequence>
<feature type="domain" description="Aspartate/glutamate/uridylate kinase" evidence="28">
    <location>
        <begin position="5"/>
        <end position="277"/>
    </location>
</feature>
<evidence type="ECO:0000256" key="9">
    <source>
        <dbReference type="ARBA" id="ARBA00011881"/>
    </source>
</evidence>
<dbReference type="GO" id="GO:0004072">
    <property type="term" value="F:aspartate kinase activity"/>
    <property type="evidence" value="ECO:0007669"/>
    <property type="project" value="UniProtKB-UniRule"/>
</dbReference>
<dbReference type="UniPathway" id="UPA00034">
    <property type="reaction ID" value="UER00015"/>
</dbReference>
<comment type="cofactor">
    <cofactor evidence="1">
        <name>a metal cation</name>
        <dbReference type="ChEBI" id="CHEBI:25213"/>
    </cofactor>
</comment>
<evidence type="ECO:0000256" key="5">
    <source>
        <dbReference type="ARBA" id="ARBA00005062"/>
    </source>
</evidence>
<dbReference type="InterPro" id="IPR036393">
    <property type="entry name" value="AceGlu_kinase-like_sf"/>
</dbReference>
<dbReference type="InterPro" id="IPR005106">
    <property type="entry name" value="Asp/hSer_DH_NAD-bd"/>
</dbReference>
<keyword evidence="16 27" id="KW-0067">ATP-binding</keyword>
<dbReference type="NCBIfam" id="NF007003">
    <property type="entry name" value="PRK09466.1"/>
    <property type="match status" value="1"/>
</dbReference>
<dbReference type="CDD" id="cd04243">
    <property type="entry name" value="AAK_AK-HSDH-like"/>
    <property type="match status" value="1"/>
</dbReference>
<dbReference type="Proteomes" id="UP000250163">
    <property type="component" value="Chromosome MORIYA"/>
</dbReference>
<dbReference type="GO" id="GO:0004412">
    <property type="term" value="F:homoserine dehydrogenase activity"/>
    <property type="evidence" value="ECO:0007669"/>
    <property type="project" value="UniProtKB-UniRule"/>
</dbReference>
<dbReference type="KEGG" id="mya:MORIYA_2841"/>
<comment type="catalytic activity">
    <reaction evidence="26">
        <text>L-homoserine + NAD(+) = L-aspartate 4-semialdehyde + NADH + H(+)</text>
        <dbReference type="Rhea" id="RHEA:15757"/>
        <dbReference type="ChEBI" id="CHEBI:15378"/>
        <dbReference type="ChEBI" id="CHEBI:57476"/>
        <dbReference type="ChEBI" id="CHEBI:57540"/>
        <dbReference type="ChEBI" id="CHEBI:57945"/>
        <dbReference type="ChEBI" id="CHEBI:537519"/>
        <dbReference type="EC" id="1.1.1.3"/>
    </reaction>
    <physiologicalReaction direction="right-to-left" evidence="26">
        <dbReference type="Rhea" id="RHEA:15759"/>
    </physiologicalReaction>
</comment>
<dbReference type="Gene3D" id="3.40.50.720">
    <property type="entry name" value="NAD(P)-binding Rossmann-like Domain"/>
    <property type="match status" value="1"/>
</dbReference>
<evidence type="ECO:0000256" key="1">
    <source>
        <dbReference type="ARBA" id="ARBA00001920"/>
    </source>
</evidence>
<name>A0A330LYT4_9GAMM</name>
<keyword evidence="12" id="KW-0791">Threonine biosynthesis</keyword>
<evidence type="ECO:0000256" key="12">
    <source>
        <dbReference type="ARBA" id="ARBA00022697"/>
    </source>
</evidence>
<dbReference type="InterPro" id="IPR001048">
    <property type="entry name" value="Asp/Glu/Uridylate_kinase"/>
</dbReference>
<keyword evidence="17 27" id="KW-0521">NADP</keyword>
<dbReference type="GO" id="GO:0050661">
    <property type="term" value="F:NADP binding"/>
    <property type="evidence" value="ECO:0007669"/>
    <property type="project" value="UniProtKB-UniRule"/>
</dbReference>
<evidence type="ECO:0000256" key="3">
    <source>
        <dbReference type="ARBA" id="ARBA00004986"/>
    </source>
</evidence>
<dbReference type="GO" id="GO:0009088">
    <property type="term" value="P:threonine biosynthetic process"/>
    <property type="evidence" value="ECO:0007669"/>
    <property type="project" value="UniProtKB-UniRule"/>
</dbReference>
<dbReference type="EC" id="2.7.2.4" evidence="27"/>
<keyword evidence="10 27" id="KW-0028">Amino-acid biosynthesis</keyword>
<evidence type="ECO:0000256" key="23">
    <source>
        <dbReference type="ARBA" id="ARBA00044938"/>
    </source>
</evidence>
<dbReference type="EC" id="1.1.1.3" evidence="27"/>
<evidence type="ECO:0000256" key="26">
    <source>
        <dbReference type="ARBA" id="ARBA00049031"/>
    </source>
</evidence>
<evidence type="ECO:0000256" key="25">
    <source>
        <dbReference type="ARBA" id="ARBA00048841"/>
    </source>
</evidence>
<evidence type="ECO:0000256" key="24">
    <source>
        <dbReference type="ARBA" id="ARBA00048561"/>
    </source>
</evidence>
<dbReference type="Gene3D" id="1.20.120.1320">
    <property type="entry name" value="Aspartokinase, catalytic domain"/>
    <property type="match status" value="1"/>
</dbReference>
<dbReference type="GO" id="GO:0009090">
    <property type="term" value="P:homoserine biosynthetic process"/>
    <property type="evidence" value="ECO:0007669"/>
    <property type="project" value="UniProtKB-ARBA"/>
</dbReference>
<keyword evidence="21" id="KW-0486">Methionine biosynthesis</keyword>
<dbReference type="GO" id="GO:0009086">
    <property type="term" value="P:methionine biosynthetic process"/>
    <property type="evidence" value="ECO:0007669"/>
    <property type="project" value="UniProtKB-KW"/>
</dbReference>
<evidence type="ECO:0000256" key="20">
    <source>
        <dbReference type="ARBA" id="ARBA00023053"/>
    </source>
</evidence>
<evidence type="ECO:0000256" key="2">
    <source>
        <dbReference type="ARBA" id="ARBA00004766"/>
    </source>
</evidence>
<proteinExistence type="inferred from homology"/>
<evidence type="ECO:0000256" key="6">
    <source>
        <dbReference type="ARBA" id="ARBA00005139"/>
    </source>
</evidence>
<protein>
    <recommendedName>
        <fullName evidence="27">Bifunctional aspartokinase/homoserine dehydrogenase</fullName>
    </recommendedName>
    <domain>
        <recommendedName>
            <fullName evidence="27">Aspartokinase</fullName>
            <ecNumber evidence="27">2.7.2.4</ecNumber>
        </recommendedName>
    </domain>
    <domain>
        <recommendedName>
            <fullName evidence="27">Homoserine dehydrogenase</fullName>
            <ecNumber evidence="27">1.1.1.3</ecNumber>
        </recommendedName>
    </domain>
</protein>
<comment type="catalytic activity">
    <reaction evidence="24">
        <text>L-aspartate + ATP = 4-phospho-L-aspartate + ADP</text>
        <dbReference type="Rhea" id="RHEA:23776"/>
        <dbReference type="ChEBI" id="CHEBI:29991"/>
        <dbReference type="ChEBI" id="CHEBI:30616"/>
        <dbReference type="ChEBI" id="CHEBI:57535"/>
        <dbReference type="ChEBI" id="CHEBI:456216"/>
        <dbReference type="EC" id="2.7.2.4"/>
    </reaction>
    <physiologicalReaction direction="left-to-right" evidence="24">
        <dbReference type="Rhea" id="RHEA:23777"/>
    </physiologicalReaction>
</comment>
<organism evidence="31 32">
    <name type="scientific">Moritella yayanosii</name>
    <dbReference type="NCBI Taxonomy" id="69539"/>
    <lineage>
        <taxon>Bacteria</taxon>
        <taxon>Pseudomonadati</taxon>
        <taxon>Pseudomonadota</taxon>
        <taxon>Gammaproteobacteria</taxon>
        <taxon>Alteromonadales</taxon>
        <taxon>Moritellaceae</taxon>
        <taxon>Moritella</taxon>
    </lineage>
</organism>
<reference evidence="32" key="1">
    <citation type="submission" date="2018-05" db="EMBL/GenBank/DDBJ databases">
        <authorList>
            <person name="Cea G.-C."/>
            <person name="William W."/>
        </authorList>
    </citation>
    <scope>NUCLEOTIDE SEQUENCE [LARGE SCALE GENOMIC DNA]</scope>
    <source>
        <strain evidence="32">DB21MT 5</strain>
    </source>
</reference>
<evidence type="ECO:0000259" key="30">
    <source>
        <dbReference type="Pfam" id="PF03447"/>
    </source>
</evidence>
<accession>A0A330LYT4</accession>
<dbReference type="PANTHER" id="PTHR43070">
    <property type="match status" value="1"/>
</dbReference>
<dbReference type="AlphaFoldDB" id="A0A330LYT4"/>
<keyword evidence="13" id="KW-0479">Metal-binding</keyword>
<dbReference type="InterPro" id="IPR019811">
    <property type="entry name" value="HDH_CS"/>
</dbReference>
<dbReference type="PIRSF" id="PIRSF000727">
    <property type="entry name" value="ThrA"/>
    <property type="match status" value="1"/>
</dbReference>
<evidence type="ECO:0000256" key="18">
    <source>
        <dbReference type="ARBA" id="ARBA00023002"/>
    </source>
</evidence>
<dbReference type="SUPFAM" id="SSF51735">
    <property type="entry name" value="NAD(P)-binding Rossmann-fold domains"/>
    <property type="match status" value="1"/>
</dbReference>
<keyword evidence="18 27" id="KW-0560">Oxidoreductase</keyword>
<dbReference type="Pfam" id="PF03447">
    <property type="entry name" value="NAD_binding_3"/>
    <property type="match status" value="1"/>
</dbReference>
<keyword evidence="22" id="KW-0511">Multifunctional enzyme</keyword>
<dbReference type="InterPro" id="IPR001342">
    <property type="entry name" value="HDH_cat"/>
</dbReference>
<feature type="domain" description="Aspartate/homoserine dehydrogenase NAD-binding" evidence="30">
    <location>
        <begin position="462"/>
        <end position="594"/>
    </location>
</feature>
<comment type="similarity">
    <text evidence="7 27">In the C-terminal section; belongs to the homoserine dehydrogenase family.</text>
</comment>
<evidence type="ECO:0000256" key="4">
    <source>
        <dbReference type="ARBA" id="ARBA00005056"/>
    </source>
</evidence>
<dbReference type="Gene3D" id="3.40.1160.10">
    <property type="entry name" value="Acetylglutamate kinase-like"/>
    <property type="match status" value="1"/>
</dbReference>
<evidence type="ECO:0000259" key="29">
    <source>
        <dbReference type="Pfam" id="PF00742"/>
    </source>
</evidence>
<evidence type="ECO:0000256" key="15">
    <source>
        <dbReference type="ARBA" id="ARBA00022777"/>
    </source>
</evidence>